<organism evidence="2 3">
    <name type="scientific">Plakobranchus ocellatus</name>
    <dbReference type="NCBI Taxonomy" id="259542"/>
    <lineage>
        <taxon>Eukaryota</taxon>
        <taxon>Metazoa</taxon>
        <taxon>Spiralia</taxon>
        <taxon>Lophotrochozoa</taxon>
        <taxon>Mollusca</taxon>
        <taxon>Gastropoda</taxon>
        <taxon>Heterobranchia</taxon>
        <taxon>Euthyneura</taxon>
        <taxon>Panpulmonata</taxon>
        <taxon>Sacoglossa</taxon>
        <taxon>Placobranchoidea</taxon>
        <taxon>Plakobranchidae</taxon>
        <taxon>Plakobranchus</taxon>
    </lineage>
</organism>
<dbReference type="PANTHER" id="PTHR19303">
    <property type="entry name" value="TRANSPOSON"/>
    <property type="match status" value="1"/>
</dbReference>
<dbReference type="EMBL" id="BLXT01006392">
    <property type="protein sequence ID" value="GFO31344.1"/>
    <property type="molecule type" value="Genomic_DNA"/>
</dbReference>
<evidence type="ECO:0000259" key="1">
    <source>
        <dbReference type="Pfam" id="PF03184"/>
    </source>
</evidence>
<feature type="domain" description="DDE-1" evidence="1">
    <location>
        <begin position="118"/>
        <end position="257"/>
    </location>
</feature>
<dbReference type="InterPro" id="IPR036397">
    <property type="entry name" value="RNaseH_sf"/>
</dbReference>
<name>A0AAV4CJM1_9GAST</name>
<sequence length="287" mass="33382">MLVVKNYLDQKERKTMWESNKPSVKWFRLFRKRHPEIVFRKPQLLGKQRALITRKDILDWFDGFTSKIKLIDPTIFLEPERIYNCDESGFSLNALSGRILTYMSNNFVYQVGSEAKTLITALVCCSATGHYTWPMLIYPGTQFRGFRPWEVFENSFIGRSESGWINQDLFYEWVKQVFVPQTAHVKKPLLLLLDGHVSHQSVKTSALCDENGIQLHCLPPHSFHILQPLGVGVFKTMKCEWKKAVKRQNETEIVTNRTFAITFKDAYETTIARPLAEKAFRACGLYF</sequence>
<dbReference type="Proteomes" id="UP000735302">
    <property type="component" value="Unassembled WGS sequence"/>
</dbReference>
<evidence type="ECO:0000313" key="3">
    <source>
        <dbReference type="Proteomes" id="UP000735302"/>
    </source>
</evidence>
<dbReference type="Pfam" id="PF03184">
    <property type="entry name" value="DDE_1"/>
    <property type="match status" value="1"/>
</dbReference>
<dbReference type="PANTHER" id="PTHR19303:SF74">
    <property type="entry name" value="POGO TRANSPOSABLE ELEMENT WITH KRAB DOMAIN"/>
    <property type="match status" value="1"/>
</dbReference>
<evidence type="ECO:0000313" key="2">
    <source>
        <dbReference type="EMBL" id="GFO31344.1"/>
    </source>
</evidence>
<keyword evidence="3" id="KW-1185">Reference proteome</keyword>
<reference evidence="2 3" key="1">
    <citation type="journal article" date="2021" name="Elife">
        <title>Chloroplast acquisition without the gene transfer in kleptoplastic sea slugs, Plakobranchus ocellatus.</title>
        <authorList>
            <person name="Maeda T."/>
            <person name="Takahashi S."/>
            <person name="Yoshida T."/>
            <person name="Shimamura S."/>
            <person name="Takaki Y."/>
            <person name="Nagai Y."/>
            <person name="Toyoda A."/>
            <person name="Suzuki Y."/>
            <person name="Arimoto A."/>
            <person name="Ishii H."/>
            <person name="Satoh N."/>
            <person name="Nishiyama T."/>
            <person name="Hasebe M."/>
            <person name="Maruyama T."/>
            <person name="Minagawa J."/>
            <person name="Obokata J."/>
            <person name="Shigenobu S."/>
        </authorList>
    </citation>
    <scope>NUCLEOTIDE SEQUENCE [LARGE SCALE GENOMIC DNA]</scope>
</reference>
<accession>A0AAV4CJM1</accession>
<dbReference type="AlphaFoldDB" id="A0AAV4CJM1"/>
<dbReference type="GO" id="GO:0005634">
    <property type="term" value="C:nucleus"/>
    <property type="evidence" value="ECO:0007669"/>
    <property type="project" value="TreeGrafter"/>
</dbReference>
<protein>
    <submittedName>
        <fullName evidence="2">Tigger transposable element-derived protein 6-like protein</fullName>
    </submittedName>
</protein>
<dbReference type="InterPro" id="IPR050863">
    <property type="entry name" value="CenT-Element_Derived"/>
</dbReference>
<proteinExistence type="predicted"/>
<dbReference type="GO" id="GO:0003677">
    <property type="term" value="F:DNA binding"/>
    <property type="evidence" value="ECO:0007669"/>
    <property type="project" value="TreeGrafter"/>
</dbReference>
<gene>
    <name evidence="2" type="ORF">PoB_005784900</name>
</gene>
<dbReference type="Gene3D" id="3.30.420.10">
    <property type="entry name" value="Ribonuclease H-like superfamily/Ribonuclease H"/>
    <property type="match status" value="1"/>
</dbReference>
<dbReference type="InterPro" id="IPR004875">
    <property type="entry name" value="DDE_SF_endonuclease_dom"/>
</dbReference>
<comment type="caution">
    <text evidence="2">The sequence shown here is derived from an EMBL/GenBank/DDBJ whole genome shotgun (WGS) entry which is preliminary data.</text>
</comment>